<dbReference type="AlphaFoldDB" id="A0A9Q0YG12"/>
<feature type="region of interest" description="Disordered" evidence="1">
    <location>
        <begin position="1"/>
        <end position="74"/>
    </location>
</feature>
<name>A0A9Q0YG12_HOLLE</name>
<sequence>MGKRKTHQTKEQSNIRDGKEETFECNEDSAEMEGVSESGSDGESVSKQRHYLDEDEESDSAPEDISFAEGKKEALESVSQALRQIQENRKQLKEKRRKHHERLRVQKQQKVEKLQQKKLSAEFLEEVSKRSFQTSTLEELKFSKVKEREKSKHGHFDEDEEGAEDTGYVPLVLDDRFQVVAASEEEKQPHPTPPNAKDFLQQTFYGKHVRRKRVADIKSVAAKKHFQPATNFACPKRPRRRRGKWNKKKET</sequence>
<evidence type="ECO:0000313" key="3">
    <source>
        <dbReference type="Proteomes" id="UP001152320"/>
    </source>
</evidence>
<comment type="caution">
    <text evidence="2">The sequence shown here is derived from an EMBL/GenBank/DDBJ whole genome shotgun (WGS) entry which is preliminary data.</text>
</comment>
<feature type="region of interest" description="Disordered" evidence="1">
    <location>
        <begin position="227"/>
        <end position="251"/>
    </location>
</feature>
<dbReference type="OrthoDB" id="10614351at2759"/>
<feature type="compositionally biased region" description="Basic residues" evidence="1">
    <location>
        <begin position="236"/>
        <end position="251"/>
    </location>
</feature>
<keyword evidence="3" id="KW-1185">Reference proteome</keyword>
<evidence type="ECO:0000256" key="1">
    <source>
        <dbReference type="SAM" id="MobiDB-lite"/>
    </source>
</evidence>
<organism evidence="2 3">
    <name type="scientific">Holothuria leucospilota</name>
    <name type="common">Black long sea cucumber</name>
    <name type="synonym">Mertensiothuria leucospilota</name>
    <dbReference type="NCBI Taxonomy" id="206669"/>
    <lineage>
        <taxon>Eukaryota</taxon>
        <taxon>Metazoa</taxon>
        <taxon>Echinodermata</taxon>
        <taxon>Eleutherozoa</taxon>
        <taxon>Echinozoa</taxon>
        <taxon>Holothuroidea</taxon>
        <taxon>Aspidochirotacea</taxon>
        <taxon>Aspidochirotida</taxon>
        <taxon>Holothuriidae</taxon>
        <taxon>Holothuria</taxon>
    </lineage>
</organism>
<dbReference type="EMBL" id="JAIZAY010000021">
    <property type="protein sequence ID" value="KAJ8022057.1"/>
    <property type="molecule type" value="Genomic_DNA"/>
</dbReference>
<evidence type="ECO:0000313" key="2">
    <source>
        <dbReference type="EMBL" id="KAJ8022057.1"/>
    </source>
</evidence>
<reference evidence="2" key="1">
    <citation type="submission" date="2021-10" db="EMBL/GenBank/DDBJ databases">
        <title>Tropical sea cucumber genome reveals ecological adaptation and Cuvierian tubules defense mechanism.</title>
        <authorList>
            <person name="Chen T."/>
        </authorList>
    </citation>
    <scope>NUCLEOTIDE SEQUENCE</scope>
    <source>
        <strain evidence="2">Nanhai2018</strain>
        <tissue evidence="2">Muscle</tissue>
    </source>
</reference>
<feature type="compositionally biased region" description="Acidic residues" evidence="1">
    <location>
        <begin position="53"/>
        <end position="62"/>
    </location>
</feature>
<feature type="compositionally biased region" description="Low complexity" evidence="1">
    <location>
        <begin position="33"/>
        <end position="43"/>
    </location>
</feature>
<gene>
    <name evidence="2" type="ORF">HOLleu_39439</name>
</gene>
<protein>
    <submittedName>
        <fullName evidence="2">Uncharacterized protein</fullName>
    </submittedName>
</protein>
<feature type="region of interest" description="Disordered" evidence="1">
    <location>
        <begin position="86"/>
        <end position="109"/>
    </location>
</feature>
<feature type="region of interest" description="Disordered" evidence="1">
    <location>
        <begin position="146"/>
        <end position="165"/>
    </location>
</feature>
<feature type="compositionally biased region" description="Basic residues" evidence="1">
    <location>
        <begin position="92"/>
        <end position="107"/>
    </location>
</feature>
<feature type="compositionally biased region" description="Basic and acidic residues" evidence="1">
    <location>
        <begin position="8"/>
        <end position="22"/>
    </location>
</feature>
<dbReference type="Proteomes" id="UP001152320">
    <property type="component" value="Chromosome 21"/>
</dbReference>
<feature type="compositionally biased region" description="Basic and acidic residues" evidence="1">
    <location>
        <begin position="146"/>
        <end position="156"/>
    </location>
</feature>
<proteinExistence type="predicted"/>
<accession>A0A9Q0YG12</accession>